<dbReference type="EMBL" id="JAOPJF010000054">
    <property type="protein sequence ID" value="KAK1142098.1"/>
    <property type="molecule type" value="Genomic_DNA"/>
</dbReference>
<reference evidence="1 2" key="1">
    <citation type="journal article" date="2023" name="ACS Omega">
        <title>Identification of the Neoaspergillic Acid Biosynthesis Gene Cluster by Establishing an In Vitro CRISPR-Ribonucleoprotein Genetic System in Aspergillus melleus.</title>
        <authorList>
            <person name="Yuan B."/>
            <person name="Grau M.F."/>
            <person name="Murata R.M."/>
            <person name="Torok T."/>
            <person name="Venkateswaran K."/>
            <person name="Stajich J.E."/>
            <person name="Wang C.C.C."/>
        </authorList>
    </citation>
    <scope>NUCLEOTIDE SEQUENCE [LARGE SCALE GENOMIC DNA]</scope>
    <source>
        <strain evidence="1 2">IMV 1140</strain>
    </source>
</reference>
<name>A0ACC3AWM5_9EURO</name>
<gene>
    <name evidence="1" type="ORF">N8T08_008181</name>
</gene>
<keyword evidence="2" id="KW-1185">Reference proteome</keyword>
<sequence>MKLQFISAALAGLAAASPMVLEERQSSSGDELRNGDCQPVTFIFARASTEVGLLGASTGPSVCQKLKAAHSDGVACQGVGPKYRATLGDNALPKGTSQVAIDEAKELFELAAEKCPDTQIVAGGYSQGTAVMHGAIPELSDALKDQIKGVVLFGDTRNKQDNEQIPDFPKDKIKIYCATGDLVCEGTLIVAPPHFSYLGDTTDATEFLTGKLEGQKCDRLSPCEACIARGIVHECKYSSTDEDREAIAQAEVIATLRARVRRLRNELAEAEAEGHEIMELREGMMTFSSSQGSGSSSGSGSGSSQGSSGAAARKAENQAMEILYSAIRLGSADLVGRIVSGVREGRELVDVVRMVQV</sequence>
<dbReference type="Proteomes" id="UP001177260">
    <property type="component" value="Unassembled WGS sequence"/>
</dbReference>
<accession>A0ACC3AWM5</accession>
<organism evidence="1 2">
    <name type="scientific">Aspergillus melleus</name>
    <dbReference type="NCBI Taxonomy" id="138277"/>
    <lineage>
        <taxon>Eukaryota</taxon>
        <taxon>Fungi</taxon>
        <taxon>Dikarya</taxon>
        <taxon>Ascomycota</taxon>
        <taxon>Pezizomycotina</taxon>
        <taxon>Eurotiomycetes</taxon>
        <taxon>Eurotiomycetidae</taxon>
        <taxon>Eurotiales</taxon>
        <taxon>Aspergillaceae</taxon>
        <taxon>Aspergillus</taxon>
        <taxon>Aspergillus subgen. Circumdati</taxon>
    </lineage>
</organism>
<comment type="caution">
    <text evidence="1">The sequence shown here is derived from an EMBL/GenBank/DDBJ whole genome shotgun (WGS) entry which is preliminary data.</text>
</comment>
<protein>
    <submittedName>
        <fullName evidence="1">Uncharacterized protein</fullName>
    </submittedName>
</protein>
<evidence type="ECO:0000313" key="1">
    <source>
        <dbReference type="EMBL" id="KAK1142098.1"/>
    </source>
</evidence>
<proteinExistence type="predicted"/>
<evidence type="ECO:0000313" key="2">
    <source>
        <dbReference type="Proteomes" id="UP001177260"/>
    </source>
</evidence>